<organism evidence="3 4">
    <name type="scientific">Mycolicibacterium holsaticum</name>
    <dbReference type="NCBI Taxonomy" id="152142"/>
    <lineage>
        <taxon>Bacteria</taxon>
        <taxon>Bacillati</taxon>
        <taxon>Actinomycetota</taxon>
        <taxon>Actinomycetes</taxon>
        <taxon>Mycobacteriales</taxon>
        <taxon>Mycobacteriaceae</taxon>
        <taxon>Mycolicibacterium</taxon>
    </lineage>
</organism>
<dbReference type="RefSeq" id="WP_069403695.1">
    <property type="nucleotide sequence ID" value="NZ_JBHRZJ010000014.1"/>
</dbReference>
<protein>
    <submittedName>
        <fullName evidence="3">PPOX class F420-dependent enzyme</fullName>
    </submittedName>
</protein>
<dbReference type="InterPro" id="IPR012349">
    <property type="entry name" value="Split_barrel_FMN-bd"/>
</dbReference>
<comment type="caution">
    <text evidence="3">The sequence shown here is derived from an EMBL/GenBank/DDBJ whole genome shotgun (WGS) entry which is preliminary data.</text>
</comment>
<dbReference type="SUPFAM" id="SSF50475">
    <property type="entry name" value="FMN-binding split barrel"/>
    <property type="match status" value="1"/>
</dbReference>
<reference evidence="4" key="1">
    <citation type="submission" date="2016-09" db="EMBL/GenBank/DDBJ databases">
        <authorList>
            <person name="Greninger A.L."/>
            <person name="Jerome K.R."/>
            <person name="Mcnair B."/>
            <person name="Wallis C."/>
            <person name="Fang F."/>
        </authorList>
    </citation>
    <scope>NUCLEOTIDE SEQUENCE [LARGE SCALE GENOMIC DNA]</scope>
    <source>
        <strain evidence="4">M7</strain>
    </source>
</reference>
<dbReference type="EMBL" id="MIGZ01000008">
    <property type="protein sequence ID" value="ODQ96046.1"/>
    <property type="molecule type" value="Genomic_DNA"/>
</dbReference>
<keyword evidence="4" id="KW-1185">Reference proteome</keyword>
<accession>A0A1E3S1K0</accession>
<dbReference type="InterPro" id="IPR052019">
    <property type="entry name" value="F420H2_bilvrd_red/Heme_oxyg"/>
</dbReference>
<evidence type="ECO:0000256" key="1">
    <source>
        <dbReference type="ARBA" id="ARBA00023002"/>
    </source>
</evidence>
<dbReference type="InterPro" id="IPR011576">
    <property type="entry name" value="Pyridox_Oxase_N"/>
</dbReference>
<name>A0A1E3S1K0_9MYCO</name>
<dbReference type="OrthoDB" id="1094370at2"/>
<keyword evidence="1" id="KW-0560">Oxidoreductase</keyword>
<dbReference type="GO" id="GO:0005829">
    <property type="term" value="C:cytosol"/>
    <property type="evidence" value="ECO:0007669"/>
    <property type="project" value="TreeGrafter"/>
</dbReference>
<dbReference type="AlphaFoldDB" id="A0A1E3S1K0"/>
<dbReference type="PANTHER" id="PTHR35176">
    <property type="entry name" value="HEME OXYGENASE HI_0854-RELATED"/>
    <property type="match status" value="1"/>
</dbReference>
<dbReference type="Gene3D" id="2.30.110.10">
    <property type="entry name" value="Electron Transport, Fmn-binding Protein, Chain A"/>
    <property type="match status" value="1"/>
</dbReference>
<feature type="domain" description="Pyridoxamine 5'-phosphate oxidase N-terminal" evidence="2">
    <location>
        <begin position="15"/>
        <end position="141"/>
    </location>
</feature>
<dbReference type="PANTHER" id="PTHR35176:SF2">
    <property type="entry name" value="F420H(2)-DEPENDENT REDUCTASE RV1155"/>
    <property type="match status" value="1"/>
</dbReference>
<gene>
    <name evidence="3" type="ORF">BHQ17_02740</name>
</gene>
<dbReference type="GO" id="GO:0016627">
    <property type="term" value="F:oxidoreductase activity, acting on the CH-CH group of donors"/>
    <property type="evidence" value="ECO:0007669"/>
    <property type="project" value="TreeGrafter"/>
</dbReference>
<proteinExistence type="predicted"/>
<dbReference type="GO" id="GO:0070967">
    <property type="term" value="F:coenzyme F420 binding"/>
    <property type="evidence" value="ECO:0007669"/>
    <property type="project" value="TreeGrafter"/>
</dbReference>
<dbReference type="Pfam" id="PF01243">
    <property type="entry name" value="PNPOx_N"/>
    <property type="match status" value="1"/>
</dbReference>
<dbReference type="Proteomes" id="UP000094243">
    <property type="component" value="Unassembled WGS sequence"/>
</dbReference>
<evidence type="ECO:0000259" key="2">
    <source>
        <dbReference type="Pfam" id="PF01243"/>
    </source>
</evidence>
<evidence type="ECO:0000313" key="3">
    <source>
        <dbReference type="EMBL" id="ODQ96046.1"/>
    </source>
</evidence>
<dbReference type="NCBIfam" id="TIGR03618">
    <property type="entry name" value="Rv1155_F420"/>
    <property type="match status" value="1"/>
</dbReference>
<dbReference type="InterPro" id="IPR019920">
    <property type="entry name" value="F420-binding_dom_put"/>
</dbReference>
<sequence length="154" mass="16795">MARKYATADAVDLPALLEFIRPRHRMVLTTFRADGSLQSSPVTGGVDDAGRVVIASYPQRAKAANIRRDGRASVVVLSDEFNGPYVQVDGDAEVIGLPDAVEPLVDYFRAVAGEHSDWAEYRQAMVDQGKCLIRVTPRRWGPVATGGFPANQPR</sequence>
<evidence type="ECO:0000313" key="4">
    <source>
        <dbReference type="Proteomes" id="UP000094243"/>
    </source>
</evidence>